<evidence type="ECO:0000313" key="4">
    <source>
        <dbReference type="EMBL" id="KAK3090728.1"/>
    </source>
</evidence>
<dbReference type="AlphaFoldDB" id="A0AA88XSA5"/>
<gene>
    <name evidence="4" type="ORF">FSP39_014127</name>
</gene>
<dbReference type="InterPro" id="IPR036875">
    <property type="entry name" value="Znf_CCHC_sf"/>
</dbReference>
<name>A0AA88XSA5_PINIB</name>
<evidence type="ECO:0000256" key="1">
    <source>
        <dbReference type="PROSITE-ProRule" id="PRU00047"/>
    </source>
</evidence>
<dbReference type="Pfam" id="PF00098">
    <property type="entry name" value="zf-CCHC"/>
    <property type="match status" value="1"/>
</dbReference>
<feature type="domain" description="CCHC-type" evidence="3">
    <location>
        <begin position="240"/>
        <end position="254"/>
    </location>
</feature>
<comment type="caution">
    <text evidence="4">The sequence shown here is derived from an EMBL/GenBank/DDBJ whole genome shotgun (WGS) entry which is preliminary data.</text>
</comment>
<dbReference type="PROSITE" id="PS50158">
    <property type="entry name" value="ZF_CCHC"/>
    <property type="match status" value="2"/>
</dbReference>
<dbReference type="InterPro" id="IPR001878">
    <property type="entry name" value="Znf_CCHC"/>
</dbReference>
<evidence type="ECO:0000256" key="2">
    <source>
        <dbReference type="SAM" id="MobiDB-lite"/>
    </source>
</evidence>
<feature type="region of interest" description="Disordered" evidence="2">
    <location>
        <begin position="187"/>
        <end position="212"/>
    </location>
</feature>
<dbReference type="Proteomes" id="UP001186944">
    <property type="component" value="Unassembled WGS sequence"/>
</dbReference>
<dbReference type="PANTHER" id="PTHR19963:SF30">
    <property type="entry name" value="ENDONUCLEASE_EXONUCLEASE_PHOSPHATASE DOMAIN-CONTAINING PROTEIN"/>
    <property type="match status" value="1"/>
</dbReference>
<keyword evidence="1" id="KW-0863">Zinc-finger</keyword>
<organism evidence="4 5">
    <name type="scientific">Pinctada imbricata</name>
    <name type="common">Atlantic pearl-oyster</name>
    <name type="synonym">Pinctada martensii</name>
    <dbReference type="NCBI Taxonomy" id="66713"/>
    <lineage>
        <taxon>Eukaryota</taxon>
        <taxon>Metazoa</taxon>
        <taxon>Spiralia</taxon>
        <taxon>Lophotrochozoa</taxon>
        <taxon>Mollusca</taxon>
        <taxon>Bivalvia</taxon>
        <taxon>Autobranchia</taxon>
        <taxon>Pteriomorphia</taxon>
        <taxon>Pterioida</taxon>
        <taxon>Pterioidea</taxon>
        <taxon>Pteriidae</taxon>
        <taxon>Pinctada</taxon>
    </lineage>
</organism>
<dbReference type="PANTHER" id="PTHR19963">
    <property type="entry name" value="CCHC-TYPE DOMAIN-CONTAINING PROTEIN"/>
    <property type="match status" value="1"/>
</dbReference>
<dbReference type="GO" id="GO:0003676">
    <property type="term" value="F:nucleic acid binding"/>
    <property type="evidence" value="ECO:0007669"/>
    <property type="project" value="InterPro"/>
</dbReference>
<keyword evidence="1" id="KW-0862">Zinc</keyword>
<sequence length="263" mass="29460">MKCKFLGLRLKGHALKGFRELDEDTRNNWQRLQEILTKRLESSQNPELYKSQLLSRKREQGESITTLGNAVRSLARKAYPALDAQTRDELARDQLIRALPNQKLVLHIRHHMPKTLDDAMKMAIEWEAIESEVSSREAAMGVHLTAHQPELSAAGCGTQSQVGVNMTANADSELLSVMKEMMQMMKTSQAASGRGQERWRPRNKSQQQGANGPKCYNCGKLGHISRDCQTRNQGQPSGVCWKCGDPSHIRANCPLLKFPGNGQ</sequence>
<dbReference type="Gene3D" id="4.10.60.10">
    <property type="entry name" value="Zinc finger, CCHC-type"/>
    <property type="match status" value="1"/>
</dbReference>
<proteinExistence type="predicted"/>
<dbReference type="EMBL" id="VSWD01000010">
    <property type="protein sequence ID" value="KAK3090728.1"/>
    <property type="molecule type" value="Genomic_DNA"/>
</dbReference>
<protein>
    <recommendedName>
        <fullName evidence="3">CCHC-type domain-containing protein</fullName>
    </recommendedName>
</protein>
<keyword evidence="5" id="KW-1185">Reference proteome</keyword>
<feature type="domain" description="CCHC-type" evidence="3">
    <location>
        <begin position="214"/>
        <end position="228"/>
    </location>
</feature>
<reference evidence="4" key="1">
    <citation type="submission" date="2019-08" db="EMBL/GenBank/DDBJ databases">
        <title>The improved chromosome-level genome for the pearl oyster Pinctada fucata martensii using PacBio sequencing and Hi-C.</title>
        <authorList>
            <person name="Zheng Z."/>
        </authorList>
    </citation>
    <scope>NUCLEOTIDE SEQUENCE</scope>
    <source>
        <strain evidence="4">ZZ-2019</strain>
        <tissue evidence="4">Adductor muscle</tissue>
    </source>
</reference>
<evidence type="ECO:0000313" key="5">
    <source>
        <dbReference type="Proteomes" id="UP001186944"/>
    </source>
</evidence>
<dbReference type="GO" id="GO:0008270">
    <property type="term" value="F:zinc ion binding"/>
    <property type="evidence" value="ECO:0007669"/>
    <property type="project" value="UniProtKB-KW"/>
</dbReference>
<evidence type="ECO:0000259" key="3">
    <source>
        <dbReference type="PROSITE" id="PS50158"/>
    </source>
</evidence>
<dbReference type="SMART" id="SM00343">
    <property type="entry name" value="ZnF_C2HC"/>
    <property type="match status" value="2"/>
</dbReference>
<accession>A0AA88XSA5</accession>
<keyword evidence="1" id="KW-0479">Metal-binding</keyword>
<dbReference type="SUPFAM" id="SSF57756">
    <property type="entry name" value="Retrovirus zinc finger-like domains"/>
    <property type="match status" value="1"/>
</dbReference>